<feature type="transmembrane region" description="Helical" evidence="1">
    <location>
        <begin position="124"/>
        <end position="142"/>
    </location>
</feature>
<dbReference type="EMBL" id="KZ110601">
    <property type="protein sequence ID" value="OSX59805.1"/>
    <property type="molecule type" value="Genomic_DNA"/>
</dbReference>
<proteinExistence type="predicted"/>
<dbReference type="STRING" id="670580.A0A1X6MTV7"/>
<dbReference type="GeneID" id="36331236"/>
<evidence type="ECO:0000313" key="3">
    <source>
        <dbReference type="Proteomes" id="UP000194127"/>
    </source>
</evidence>
<reference evidence="2 3" key="1">
    <citation type="submission" date="2017-04" db="EMBL/GenBank/DDBJ databases">
        <title>Genome Sequence of the Model Brown-Rot Fungus Postia placenta SB12.</title>
        <authorList>
            <consortium name="DOE Joint Genome Institute"/>
            <person name="Gaskell J."/>
            <person name="Kersten P."/>
            <person name="Larrondo L.F."/>
            <person name="Canessa P."/>
            <person name="Martinez D."/>
            <person name="Hibbett D."/>
            <person name="Schmoll M."/>
            <person name="Kubicek C.P."/>
            <person name="Martinez A.T."/>
            <person name="Yadav J."/>
            <person name="Master E."/>
            <person name="Magnuson J.K."/>
            <person name="James T."/>
            <person name="Yaver D."/>
            <person name="Berka R."/>
            <person name="Labutti K."/>
            <person name="Lipzen A."/>
            <person name="Aerts A."/>
            <person name="Barry K."/>
            <person name="Henrissat B."/>
            <person name="Blanchette R."/>
            <person name="Grigoriev I."/>
            <person name="Cullen D."/>
        </authorList>
    </citation>
    <scope>NUCLEOTIDE SEQUENCE [LARGE SCALE GENOMIC DNA]</scope>
    <source>
        <strain evidence="2 3">MAD-698-R-SB12</strain>
    </source>
</reference>
<dbReference type="OrthoDB" id="408493at2759"/>
<organism evidence="2 3">
    <name type="scientific">Postia placenta MAD-698-R-SB12</name>
    <dbReference type="NCBI Taxonomy" id="670580"/>
    <lineage>
        <taxon>Eukaryota</taxon>
        <taxon>Fungi</taxon>
        <taxon>Dikarya</taxon>
        <taxon>Basidiomycota</taxon>
        <taxon>Agaricomycotina</taxon>
        <taxon>Agaricomycetes</taxon>
        <taxon>Polyporales</taxon>
        <taxon>Adustoporiaceae</taxon>
        <taxon>Rhodonia</taxon>
    </lineage>
</organism>
<keyword evidence="1" id="KW-0472">Membrane</keyword>
<gene>
    <name evidence="2" type="ORF">POSPLADRAFT_1149297</name>
</gene>
<dbReference type="AlphaFoldDB" id="A0A1X6MTV7"/>
<name>A0A1X6MTV7_9APHY</name>
<dbReference type="Proteomes" id="UP000194127">
    <property type="component" value="Unassembled WGS sequence"/>
</dbReference>
<sequence length="422" mass="47650">MLFGFGILIHLTVLIIYQMDLKDFSLLTEIGSSSRTQLVWYAVQALAELLALAVTYHWGAVTEGILESAGIAISVLTLSAKSQSAAFPIVAGSFLVISASIVYLAQHPDADDEQRHGKRLTVPFRRIMSGVLLLCGVFYLGFTAREWRAALRSPSQPMTVVDVLSAASKTCTRKPLPSRAYWPSERTYHAFDDVLLIVFFSHARYDANLDYYREVYSQFFPNIVFVGPGSREDAGFAHSYDVLVDSYESDEDLIDQRVYKMAGRMAHHMLYTAMREHDCYDGYLWAPFDTLLNIPRLQQFNQQYFWYHSPFGQYVPNPAFRDAEANTNKSWHAPPANISPDPSINLTATWRGWGVDWCDPHVGLAKWAQGFEVDTFHTFHWGDRGSDGVWRGNPEHITDVRSLLVESARRQGVAFPAVEVSA</sequence>
<keyword evidence="1" id="KW-1133">Transmembrane helix</keyword>
<evidence type="ECO:0000313" key="2">
    <source>
        <dbReference type="EMBL" id="OSX59805.1"/>
    </source>
</evidence>
<keyword evidence="3" id="KW-1185">Reference proteome</keyword>
<accession>A0A1X6MTV7</accession>
<keyword evidence="1" id="KW-0812">Transmembrane</keyword>
<evidence type="ECO:0000256" key="1">
    <source>
        <dbReference type="SAM" id="Phobius"/>
    </source>
</evidence>
<protein>
    <submittedName>
        <fullName evidence="2">Uncharacterized protein</fullName>
    </submittedName>
</protein>
<feature type="transmembrane region" description="Helical" evidence="1">
    <location>
        <begin position="85"/>
        <end position="104"/>
    </location>
</feature>
<dbReference type="RefSeq" id="XP_024336599.1">
    <property type="nucleotide sequence ID" value="XM_024486287.1"/>
</dbReference>